<protein>
    <submittedName>
        <fullName evidence="2">Uncharacterized protein</fullName>
    </submittedName>
</protein>
<reference evidence="2 3" key="1">
    <citation type="submission" date="2018-09" db="EMBL/GenBank/DDBJ databases">
        <title>Nocardia yunnanensis sp. nov., an actinomycete isolated from a soil sample.</title>
        <authorList>
            <person name="Zhang J."/>
        </authorList>
    </citation>
    <scope>NUCLEOTIDE SEQUENCE [LARGE SCALE GENOMIC DNA]</scope>
    <source>
        <strain evidence="2 3">CFHS0054</strain>
    </source>
</reference>
<evidence type="ECO:0000256" key="1">
    <source>
        <dbReference type="SAM" id="MobiDB-lite"/>
    </source>
</evidence>
<keyword evidence="3" id="KW-1185">Reference proteome</keyword>
<gene>
    <name evidence="2" type="ORF">D7D52_36625</name>
</gene>
<evidence type="ECO:0000313" key="3">
    <source>
        <dbReference type="Proteomes" id="UP000267164"/>
    </source>
</evidence>
<name>A0A386ZMP4_9NOCA</name>
<feature type="region of interest" description="Disordered" evidence="1">
    <location>
        <begin position="52"/>
        <end position="73"/>
    </location>
</feature>
<organism evidence="2 3">
    <name type="scientific">Nocardia yunnanensis</name>
    <dbReference type="NCBI Taxonomy" id="2382165"/>
    <lineage>
        <taxon>Bacteria</taxon>
        <taxon>Bacillati</taxon>
        <taxon>Actinomycetota</taxon>
        <taxon>Actinomycetes</taxon>
        <taxon>Mycobacteriales</taxon>
        <taxon>Nocardiaceae</taxon>
        <taxon>Nocardia</taxon>
    </lineage>
</organism>
<feature type="compositionally biased region" description="Polar residues" evidence="1">
    <location>
        <begin position="64"/>
        <end position="73"/>
    </location>
</feature>
<accession>A0A386ZMP4</accession>
<dbReference type="AlphaFoldDB" id="A0A386ZMP4"/>
<dbReference type="KEGG" id="nyu:D7D52_36625"/>
<dbReference type="Proteomes" id="UP000267164">
    <property type="component" value="Chromosome"/>
</dbReference>
<sequence length="73" mass="7761">MIATSCMPSAVGVTMTETQVRRDRMISGSARIATIAAHAAARMIVSMMITSRGSRRESGGWYGATSSCTSDWS</sequence>
<dbReference type="EMBL" id="CP032568">
    <property type="protein sequence ID" value="AYF78444.1"/>
    <property type="molecule type" value="Genomic_DNA"/>
</dbReference>
<proteinExistence type="predicted"/>
<evidence type="ECO:0000313" key="2">
    <source>
        <dbReference type="EMBL" id="AYF78444.1"/>
    </source>
</evidence>